<keyword evidence="6" id="KW-0378">Hydrolase</keyword>
<dbReference type="EMBL" id="LVYD01000043">
    <property type="protein sequence ID" value="OQP64161.1"/>
    <property type="molecule type" value="Genomic_DNA"/>
</dbReference>
<accession>A0A1V9G0M7</accession>
<reference evidence="6 7" key="1">
    <citation type="submission" date="2016-03" db="EMBL/GenBank/DDBJ databases">
        <title>Niastella vici sp. nov., isolated from farmland soil.</title>
        <authorList>
            <person name="Chen L."/>
            <person name="Wang D."/>
            <person name="Yang S."/>
            <person name="Wang G."/>
        </authorList>
    </citation>
    <scope>NUCLEOTIDE SEQUENCE [LARGE SCALE GENOMIC DNA]</scope>
    <source>
        <strain evidence="6 7">DJ57</strain>
    </source>
</reference>
<dbReference type="Gene3D" id="1.50.10.10">
    <property type="match status" value="1"/>
</dbReference>
<dbReference type="AlphaFoldDB" id="A0A1V9G0M7"/>
<comment type="similarity">
    <text evidence="1">Belongs to the glycosyl hydrolase 9 (cellulase E) family.</text>
</comment>
<dbReference type="InterPro" id="IPR012341">
    <property type="entry name" value="6hp_glycosidase-like_sf"/>
</dbReference>
<dbReference type="SUPFAM" id="SSF81296">
    <property type="entry name" value="E set domains"/>
    <property type="match status" value="1"/>
</dbReference>
<dbReference type="GO" id="GO:0000272">
    <property type="term" value="P:polysaccharide catabolic process"/>
    <property type="evidence" value="ECO:0007669"/>
    <property type="project" value="UniProtKB-KW"/>
</dbReference>
<dbReference type="Pfam" id="PF02927">
    <property type="entry name" value="CelD_N"/>
    <property type="match status" value="1"/>
</dbReference>
<evidence type="ECO:0000313" key="6">
    <source>
        <dbReference type="EMBL" id="OQP64161.1"/>
    </source>
</evidence>
<feature type="domain" description="Cellulase Ig-like" evidence="5">
    <location>
        <begin position="246"/>
        <end position="320"/>
    </location>
</feature>
<dbReference type="Gene3D" id="2.60.40.10">
    <property type="entry name" value="Immunoglobulins"/>
    <property type="match status" value="1"/>
</dbReference>
<evidence type="ECO:0000256" key="2">
    <source>
        <dbReference type="ARBA" id="ARBA00023277"/>
    </source>
</evidence>
<evidence type="ECO:0000256" key="3">
    <source>
        <dbReference type="ARBA" id="ARBA00023326"/>
    </source>
</evidence>
<dbReference type="Proteomes" id="UP000192796">
    <property type="component" value="Unassembled WGS sequence"/>
</dbReference>
<dbReference type="InterPro" id="IPR008928">
    <property type="entry name" value="6-hairpin_glycosidase_sf"/>
</dbReference>
<keyword evidence="2" id="KW-0119">Carbohydrate metabolism</keyword>
<dbReference type="InterPro" id="IPR014756">
    <property type="entry name" value="Ig_E-set"/>
</dbReference>
<dbReference type="CDD" id="cd02850">
    <property type="entry name" value="E_set_Cellulase_N"/>
    <property type="match status" value="1"/>
</dbReference>
<feature type="domain" description="Glycoside hydrolase family 9" evidence="4">
    <location>
        <begin position="340"/>
        <end position="766"/>
    </location>
</feature>
<dbReference type="STRING" id="1703345.A3860_22410"/>
<protein>
    <submittedName>
        <fullName evidence="6">Glycosyl hydrolase family 9</fullName>
    </submittedName>
</protein>
<dbReference type="GO" id="GO:0008810">
    <property type="term" value="F:cellulase activity"/>
    <property type="evidence" value="ECO:0007669"/>
    <property type="project" value="InterPro"/>
</dbReference>
<organism evidence="6 7">
    <name type="scientific">Niastella vici</name>
    <dbReference type="NCBI Taxonomy" id="1703345"/>
    <lineage>
        <taxon>Bacteria</taxon>
        <taxon>Pseudomonadati</taxon>
        <taxon>Bacteroidota</taxon>
        <taxon>Chitinophagia</taxon>
        <taxon>Chitinophagales</taxon>
        <taxon>Chitinophagaceae</taxon>
        <taxon>Niastella</taxon>
    </lineage>
</organism>
<comment type="caution">
    <text evidence="6">The sequence shown here is derived from an EMBL/GenBank/DDBJ whole genome shotgun (WGS) entry which is preliminary data.</text>
</comment>
<dbReference type="InterPro" id="IPR001701">
    <property type="entry name" value="Glyco_hydro_9"/>
</dbReference>
<keyword evidence="7" id="KW-1185">Reference proteome</keyword>
<evidence type="ECO:0000259" key="4">
    <source>
        <dbReference type="Pfam" id="PF00759"/>
    </source>
</evidence>
<dbReference type="InterPro" id="IPR004197">
    <property type="entry name" value="Cellulase_Ig-like"/>
</dbReference>
<evidence type="ECO:0000256" key="1">
    <source>
        <dbReference type="ARBA" id="ARBA00007072"/>
    </source>
</evidence>
<proteinExistence type="inferred from homology"/>
<dbReference type="SUPFAM" id="SSF48208">
    <property type="entry name" value="Six-hairpin glycosidases"/>
    <property type="match status" value="1"/>
</dbReference>
<evidence type="ECO:0000313" key="7">
    <source>
        <dbReference type="Proteomes" id="UP000192796"/>
    </source>
</evidence>
<dbReference type="OrthoDB" id="9808897at2"/>
<gene>
    <name evidence="6" type="ORF">A3860_22410</name>
</gene>
<evidence type="ECO:0000259" key="5">
    <source>
        <dbReference type="Pfam" id="PF02927"/>
    </source>
</evidence>
<dbReference type="InterPro" id="IPR013783">
    <property type="entry name" value="Ig-like_fold"/>
</dbReference>
<name>A0A1V9G0M7_9BACT</name>
<sequence>MPSIIMKKLFASVLLLIGTAGLLPAQIDEKLKEDIRNTGYVHSPLPLDYSKSFELFGLTKKVLASAMLCDMEDLNKWSHTGIGGMSLTTDRSKSGTHSMRLVAPTTYPQFLGWGLGFGTSLASYDVGGANWEKYNRIHFYIYPNCEGAHSIYLNLYVENDGKTKVPDKYGREGYHEINLINGQWNECFVEMSELARDKVTKLSFAIEVFGKERTMGDSLKFDIDAVSLQTIEHPEVVSGWMPAENRIIYSTTGYGVESEKTAIVRVNNHTGKFQLVNSTTLAVAYEGNISSKKTAIGTFETINFSDLKKEGQYFIRVGSVISKPFYINRNIWDNSAWRVLNFIFCERCGYAVPGKHGVCHSDLHAIVDGKIFPFNGGWHDAADMSQQVLQSGEIVYSLLEMAKRAKEKNNTPLFLRLQEEAEWGIDCILKARFGDGYRAQTWGTNLWTDGFIGTNDDSTQRRRIHVHNRAFENFVFAGIEAYASMMIENDNMLKAHLRKVAMEDFAFAKKRFDSLQFNDLSSIGGGGDHAAMASNSQYSANISFAASLLYKLTGDKYYANEAAKAIQYTLQCQRTEPLRDKNNTSGFFYRDLNKKSIVHYTHQSRDQVYMQALTALCETQPGHADYGKWSAAIKLYGEYLKNIMHYVEPYGLVPSGIYNIDEIKDSVNFYKVQVGIFSGAANDYAAQLANGTKLDDEHYLRIFPVWFSFRGNAAVQLSTGKAAALCGKFLKDATLLHIAEQQLFWIVGKNPFGQSLIWGEGSNYPQLYTALPGETVGGIPVGMQSRFNEDTPYWPQFNTATYKEVWGAPAARWLSLIAEF</sequence>
<keyword evidence="3" id="KW-0624">Polysaccharide degradation</keyword>
<dbReference type="Pfam" id="PF00759">
    <property type="entry name" value="Glyco_hydro_9"/>
    <property type="match status" value="1"/>
</dbReference>